<reference evidence="1 2" key="1">
    <citation type="submission" date="2020-11" db="EMBL/GenBank/DDBJ databases">
        <title>Enhanced detection system for hospital associated transmission using whole genome sequencing surveillance.</title>
        <authorList>
            <person name="Harrison L.H."/>
            <person name="Van Tyne D."/>
            <person name="Marsh J.W."/>
            <person name="Griffith M.P."/>
            <person name="Snyder D.J."/>
            <person name="Cooper V.S."/>
            <person name="Mustapha M."/>
        </authorList>
    </citation>
    <scope>NUCLEOTIDE SEQUENCE [LARGE SCALE GENOMIC DNA]</scope>
    <source>
        <strain evidence="1 2">SER00230</strain>
    </source>
</reference>
<dbReference type="EMBL" id="JADULK010000001">
    <property type="protein sequence ID" value="MBH1928639.1"/>
    <property type="molecule type" value="Genomic_DNA"/>
</dbReference>
<organism evidence="1 2">
    <name type="scientific">Serratia rubidaea</name>
    <name type="common">Serratia marinorubra</name>
    <dbReference type="NCBI Taxonomy" id="61652"/>
    <lineage>
        <taxon>Bacteria</taxon>
        <taxon>Pseudomonadati</taxon>
        <taxon>Pseudomonadota</taxon>
        <taxon>Gammaproteobacteria</taxon>
        <taxon>Enterobacterales</taxon>
        <taxon>Yersiniaceae</taxon>
        <taxon>Serratia</taxon>
    </lineage>
</organism>
<dbReference type="Pfam" id="PF05488">
    <property type="entry name" value="PAAR_motif"/>
    <property type="match status" value="1"/>
</dbReference>
<dbReference type="InterPro" id="IPR008727">
    <property type="entry name" value="PAAR_motif"/>
</dbReference>
<protein>
    <submittedName>
        <fullName evidence="1">PAAR domain-containing protein</fullName>
    </submittedName>
</protein>
<evidence type="ECO:0000313" key="2">
    <source>
        <dbReference type="Proteomes" id="UP000624159"/>
    </source>
</evidence>
<gene>
    <name evidence="1" type="ORF">I5U13_03020</name>
</gene>
<dbReference type="Gene3D" id="2.60.200.60">
    <property type="match status" value="1"/>
</dbReference>
<dbReference type="Proteomes" id="UP000624159">
    <property type="component" value="Unassembled WGS sequence"/>
</dbReference>
<evidence type="ECO:0000313" key="1">
    <source>
        <dbReference type="EMBL" id="MBH1928639.1"/>
    </source>
</evidence>
<proteinExistence type="predicted"/>
<dbReference type="RefSeq" id="WP_197663038.1">
    <property type="nucleotide sequence ID" value="NZ_JADULK010000001.1"/>
</dbReference>
<comment type="caution">
    <text evidence="1">The sequence shown here is derived from an EMBL/GenBank/DDBJ whole genome shotgun (WGS) entry which is preliminary data.</text>
</comment>
<dbReference type="CDD" id="cd14744">
    <property type="entry name" value="PAAR_CT_2"/>
    <property type="match status" value="1"/>
</dbReference>
<name>A0ABS0MAM8_SERRU</name>
<sequence length="85" mass="8754">MLGVIRIGDSTTHGGTVMEGSVGVRFMGKEVACLGDKVSCPVHGVTYISEGDVGSRINGKSLALHGHRCGCGCLLITSLPNAGRR</sequence>
<accession>A0ABS0MAM8</accession>
<keyword evidence="2" id="KW-1185">Reference proteome</keyword>